<name>A0A7J7EBH8_DICBM</name>
<proteinExistence type="predicted"/>
<gene>
    <name evidence="1" type="ORF">HPG69_009049</name>
</gene>
<protein>
    <submittedName>
        <fullName evidence="1">Uncharacterized protein</fullName>
    </submittedName>
</protein>
<evidence type="ECO:0000313" key="2">
    <source>
        <dbReference type="Proteomes" id="UP000551758"/>
    </source>
</evidence>
<dbReference type="EMBL" id="JACDTQ010003659">
    <property type="protein sequence ID" value="KAF5913098.1"/>
    <property type="molecule type" value="Genomic_DNA"/>
</dbReference>
<sequence length="173" mass="19552">MLFFPHDSHLRLVKSTGVMAPQSPHLWSNQCQPELWKGIWPVLRTSCPRDRRVVSGPAEGMMLQKVRPPSQQESRYQLSLSHKTAKKVSEPAGVHWLPEPEGNSLWHMLPFLWSALHILTEALHWACFSTQATGYVLLSTSCYMQQVLHATEEGQPSKGKASSLIQTCLKILQ</sequence>
<keyword evidence="2" id="KW-1185">Reference proteome</keyword>
<comment type="caution">
    <text evidence="1">The sequence shown here is derived from an EMBL/GenBank/DDBJ whole genome shotgun (WGS) entry which is preliminary data.</text>
</comment>
<evidence type="ECO:0000313" key="1">
    <source>
        <dbReference type="EMBL" id="KAF5913098.1"/>
    </source>
</evidence>
<organism evidence="1 2">
    <name type="scientific">Diceros bicornis minor</name>
    <name type="common">South-central black rhinoceros</name>
    <dbReference type="NCBI Taxonomy" id="77932"/>
    <lineage>
        <taxon>Eukaryota</taxon>
        <taxon>Metazoa</taxon>
        <taxon>Chordata</taxon>
        <taxon>Craniata</taxon>
        <taxon>Vertebrata</taxon>
        <taxon>Euteleostomi</taxon>
        <taxon>Mammalia</taxon>
        <taxon>Eutheria</taxon>
        <taxon>Laurasiatheria</taxon>
        <taxon>Perissodactyla</taxon>
        <taxon>Rhinocerotidae</taxon>
        <taxon>Diceros</taxon>
    </lineage>
</organism>
<accession>A0A7J7EBH8</accession>
<dbReference type="AlphaFoldDB" id="A0A7J7EBH8"/>
<dbReference type="Proteomes" id="UP000551758">
    <property type="component" value="Unassembled WGS sequence"/>
</dbReference>
<reference evidence="1 2" key="1">
    <citation type="journal article" date="2020" name="Mol. Biol. Evol.">
        <title>Interspecific Gene Flow and the Evolution of Specialization in Black and White Rhinoceros.</title>
        <authorList>
            <person name="Moodley Y."/>
            <person name="Westbury M.V."/>
            <person name="Russo I.M."/>
            <person name="Gopalakrishnan S."/>
            <person name="Rakotoarivelo A."/>
            <person name="Olsen R.A."/>
            <person name="Prost S."/>
            <person name="Tunstall T."/>
            <person name="Ryder O.A."/>
            <person name="Dalen L."/>
            <person name="Bruford M.W."/>
        </authorList>
    </citation>
    <scope>NUCLEOTIDE SEQUENCE [LARGE SCALE GENOMIC DNA]</scope>
    <source>
        <strain evidence="1">SBR-YM</strain>
        <tissue evidence="1">Skin</tissue>
    </source>
</reference>